<evidence type="ECO:0000256" key="4">
    <source>
        <dbReference type="ARBA" id="ARBA00023012"/>
    </source>
</evidence>
<evidence type="ECO:0000313" key="7">
    <source>
        <dbReference type="EMBL" id="CAH8249671.1"/>
    </source>
</evidence>
<protein>
    <recommendedName>
        <fullName evidence="2">histidine kinase</fullName>
        <ecNumber evidence="2">2.7.13.3</ecNumber>
    </recommendedName>
</protein>
<reference evidence="7" key="1">
    <citation type="submission" date="2022-06" db="EMBL/GenBank/DDBJ databases">
        <authorList>
            <person name="Dietemann V."/>
            <person name="Ory F."/>
            <person name="Dainat B."/>
            <person name="Oberhansli S."/>
        </authorList>
    </citation>
    <scope>NUCLEOTIDE SEQUENCE</scope>
    <source>
        <strain evidence="7">Ena-SAMPLE-TAB-26-04-2022-14:26:32:270-5432</strain>
    </source>
</reference>
<keyword evidence="4" id="KW-0902">Two-component regulatory system</keyword>
<accession>A0ABN8UEL9</accession>
<evidence type="ECO:0000256" key="1">
    <source>
        <dbReference type="ARBA" id="ARBA00000085"/>
    </source>
</evidence>
<evidence type="ECO:0000256" key="2">
    <source>
        <dbReference type="ARBA" id="ARBA00012438"/>
    </source>
</evidence>
<gene>
    <name evidence="7" type="ORF">WJ0W_006855</name>
</gene>
<keyword evidence="3" id="KW-0808">Transferase</keyword>
<evidence type="ECO:0000256" key="3">
    <source>
        <dbReference type="ARBA" id="ARBA00022777"/>
    </source>
</evidence>
<feature type="transmembrane region" description="Helical" evidence="5">
    <location>
        <begin position="34"/>
        <end position="53"/>
    </location>
</feature>
<dbReference type="InterPro" id="IPR036097">
    <property type="entry name" value="HisK_dim/P_sf"/>
</dbReference>
<dbReference type="EMBL" id="CALYLO010000018">
    <property type="protein sequence ID" value="CAH8249671.1"/>
    <property type="molecule type" value="Genomic_DNA"/>
</dbReference>
<dbReference type="SUPFAM" id="SSF47384">
    <property type="entry name" value="Homodimeric domain of signal transducing histidine kinase"/>
    <property type="match status" value="1"/>
</dbReference>
<dbReference type="CDD" id="cd00082">
    <property type="entry name" value="HisKA"/>
    <property type="match status" value="1"/>
</dbReference>
<feature type="domain" description="Signal transduction histidine kinase dimerisation/phosphoacceptor" evidence="6">
    <location>
        <begin position="77"/>
        <end position="102"/>
    </location>
</feature>
<dbReference type="Proteomes" id="UP001154322">
    <property type="component" value="Unassembled WGS sequence"/>
</dbReference>
<keyword evidence="5" id="KW-0472">Membrane</keyword>
<keyword evidence="5" id="KW-0812">Transmembrane</keyword>
<dbReference type="RefSeq" id="WP_213431103.1">
    <property type="nucleotide sequence ID" value="NZ_CALYLO010000018.1"/>
</dbReference>
<evidence type="ECO:0000259" key="6">
    <source>
        <dbReference type="Pfam" id="PF00512"/>
    </source>
</evidence>
<keyword evidence="3" id="KW-0418">Kinase</keyword>
<dbReference type="EC" id="2.7.13.3" evidence="2"/>
<name>A0ABN8UEL9_9BACL</name>
<proteinExistence type="predicted"/>
<dbReference type="Gene3D" id="1.10.287.130">
    <property type="match status" value="1"/>
</dbReference>
<keyword evidence="8" id="KW-1185">Reference proteome</keyword>
<dbReference type="InterPro" id="IPR003661">
    <property type="entry name" value="HisK_dim/P_dom"/>
</dbReference>
<evidence type="ECO:0000313" key="8">
    <source>
        <dbReference type="Proteomes" id="UP001154322"/>
    </source>
</evidence>
<organism evidence="7 8">
    <name type="scientific">Paenibacillus melissococcoides</name>
    <dbReference type="NCBI Taxonomy" id="2912268"/>
    <lineage>
        <taxon>Bacteria</taxon>
        <taxon>Bacillati</taxon>
        <taxon>Bacillota</taxon>
        <taxon>Bacilli</taxon>
        <taxon>Bacillales</taxon>
        <taxon>Paenibacillaceae</taxon>
        <taxon>Paenibacillus</taxon>
    </lineage>
</organism>
<comment type="caution">
    <text evidence="7">The sequence shown here is derived from an EMBL/GenBank/DDBJ whole genome shotgun (WGS) entry which is preliminary data.</text>
</comment>
<comment type="catalytic activity">
    <reaction evidence="1">
        <text>ATP + protein L-histidine = ADP + protein N-phospho-L-histidine.</text>
        <dbReference type="EC" id="2.7.13.3"/>
    </reaction>
</comment>
<dbReference type="Pfam" id="PF00512">
    <property type="entry name" value="HisKA"/>
    <property type="match status" value="1"/>
</dbReference>
<keyword evidence="5" id="KW-1133">Transmembrane helix</keyword>
<evidence type="ECO:0000256" key="5">
    <source>
        <dbReference type="SAM" id="Phobius"/>
    </source>
</evidence>
<sequence>MLIHAANFDEPFNGGLVRSIRFGSQAALVKEVATVYYLIDILVAIIGFSTYWFKKYIHNAKENAKLNEQLKEADQLRGQFLANTSHELRMPLHGIMNVIAMLNFLPEGKPVQLQMDIADRCLP</sequence>